<comment type="caution">
    <text evidence="10">The sequence shown here is derived from an EMBL/GenBank/DDBJ whole genome shotgun (WGS) entry which is preliminary data.</text>
</comment>
<dbReference type="Gene3D" id="1.20.140.10">
    <property type="entry name" value="Butyryl-CoA Dehydrogenase, subunit A, domain 3"/>
    <property type="match status" value="1"/>
</dbReference>
<dbReference type="InterPro" id="IPR046373">
    <property type="entry name" value="Acyl-CoA_Oxase/DH_mid-dom_sf"/>
</dbReference>
<dbReference type="InterPro" id="IPR036250">
    <property type="entry name" value="AcylCo_DH-like_C"/>
</dbReference>
<accession>A0A1F2WQB8</accession>
<evidence type="ECO:0000313" key="11">
    <source>
        <dbReference type="Proteomes" id="UP000177876"/>
    </source>
</evidence>
<dbReference type="InterPro" id="IPR037069">
    <property type="entry name" value="AcylCoA_DH/ox_N_sf"/>
</dbReference>
<keyword evidence="3 6" id="KW-0285">Flavoprotein</keyword>
<evidence type="ECO:0000313" key="10">
    <source>
        <dbReference type="EMBL" id="OFW59033.1"/>
    </source>
</evidence>
<organism evidence="10 11">
    <name type="scientific">Candidatus Solincola sediminis</name>
    <dbReference type="NCBI Taxonomy" id="1797199"/>
    <lineage>
        <taxon>Bacteria</taxon>
        <taxon>Bacillati</taxon>
        <taxon>Actinomycetota</taxon>
        <taxon>Candidatus Geothermincolia</taxon>
        <taxon>Candidatus Geothermincolales</taxon>
        <taxon>Candidatus Geothermincolaceae</taxon>
        <taxon>Candidatus Solincola</taxon>
    </lineage>
</organism>
<dbReference type="PANTHER" id="PTHR43884:SF12">
    <property type="entry name" value="ISOVALERYL-COA DEHYDROGENASE, MITOCHONDRIAL-RELATED"/>
    <property type="match status" value="1"/>
</dbReference>
<dbReference type="STRING" id="1797197.A2Y75_00690"/>
<dbReference type="Pfam" id="PF00441">
    <property type="entry name" value="Acyl-CoA_dh_1"/>
    <property type="match status" value="1"/>
</dbReference>
<dbReference type="Gene3D" id="2.40.110.10">
    <property type="entry name" value="Butyryl-CoA Dehydrogenase, subunit A, domain 2"/>
    <property type="match status" value="1"/>
</dbReference>
<evidence type="ECO:0000256" key="1">
    <source>
        <dbReference type="ARBA" id="ARBA00001974"/>
    </source>
</evidence>
<dbReference type="GO" id="GO:0050660">
    <property type="term" value="F:flavin adenine dinucleotide binding"/>
    <property type="evidence" value="ECO:0007669"/>
    <property type="project" value="InterPro"/>
</dbReference>
<dbReference type="PANTHER" id="PTHR43884">
    <property type="entry name" value="ACYL-COA DEHYDROGENASE"/>
    <property type="match status" value="1"/>
</dbReference>
<name>A0A1F2WQB8_9ACTN</name>
<evidence type="ECO:0000256" key="4">
    <source>
        <dbReference type="ARBA" id="ARBA00022827"/>
    </source>
</evidence>
<evidence type="ECO:0000256" key="3">
    <source>
        <dbReference type="ARBA" id="ARBA00022630"/>
    </source>
</evidence>
<dbReference type="InterPro" id="IPR009075">
    <property type="entry name" value="AcylCo_DH/oxidase_C"/>
</dbReference>
<dbReference type="InterPro" id="IPR013786">
    <property type="entry name" value="AcylCoA_DH/ox_N"/>
</dbReference>
<dbReference type="Pfam" id="PF02770">
    <property type="entry name" value="Acyl-CoA_dh_M"/>
    <property type="match status" value="1"/>
</dbReference>
<comment type="similarity">
    <text evidence="2 6">Belongs to the acyl-CoA dehydrogenase family.</text>
</comment>
<dbReference type="InterPro" id="IPR006089">
    <property type="entry name" value="Acyl-CoA_DH_CS"/>
</dbReference>
<evidence type="ECO:0000256" key="2">
    <source>
        <dbReference type="ARBA" id="ARBA00009347"/>
    </source>
</evidence>
<evidence type="ECO:0000256" key="6">
    <source>
        <dbReference type="RuleBase" id="RU362125"/>
    </source>
</evidence>
<keyword evidence="4 6" id="KW-0274">FAD</keyword>
<dbReference type="FunFam" id="1.20.140.10:FF:000001">
    <property type="entry name" value="Acyl-CoA dehydrogenase"/>
    <property type="match status" value="1"/>
</dbReference>
<evidence type="ECO:0000256" key="5">
    <source>
        <dbReference type="ARBA" id="ARBA00023002"/>
    </source>
</evidence>
<dbReference type="AlphaFoldDB" id="A0A1F2WQB8"/>
<feature type="domain" description="Acyl-CoA oxidase/dehydrogenase middle" evidence="8">
    <location>
        <begin position="124"/>
        <end position="219"/>
    </location>
</feature>
<dbReference type="EMBL" id="MELK01000019">
    <property type="protein sequence ID" value="OFW59033.1"/>
    <property type="molecule type" value="Genomic_DNA"/>
</dbReference>
<dbReference type="SUPFAM" id="SSF56645">
    <property type="entry name" value="Acyl-CoA dehydrogenase NM domain-like"/>
    <property type="match status" value="1"/>
</dbReference>
<protein>
    <submittedName>
        <fullName evidence="10">Acyl-CoA dehydrogenase</fullName>
    </submittedName>
</protein>
<dbReference type="GO" id="GO:0003995">
    <property type="term" value="F:acyl-CoA dehydrogenase activity"/>
    <property type="evidence" value="ECO:0007669"/>
    <property type="project" value="InterPro"/>
</dbReference>
<dbReference type="SUPFAM" id="SSF47203">
    <property type="entry name" value="Acyl-CoA dehydrogenase C-terminal domain-like"/>
    <property type="match status" value="1"/>
</dbReference>
<sequence>MSLSLFFTEEHEMLRRSVREFAEKELAPHAEEWDETGFPDWVFTRLGELGYLGLHYPEEYGGGGGDYFTNIVLAEELSRCGSGSVNMAVAVQVGMATPPVLAFGTEEQKQKYLVPAIKGEKIACLGITEPNAGSDVASLTTFAEKVPGGWKVNGNKIFITNGVRAHFMTLVARTEKTKGYKGMSLFLVDTDTPGFVVSRKLDKVGMKASDTAEIFFEDMVIPDDALLGDEGRGFYNIMWELQGERLIGSAAAIGGARLCLEQLLEYTKEREQFGKPLCRNQAIAHRIADLATKIEAAEALNYICAWKYDNGEYPVKEISMAKLFAAQVSCEVADEAMQFMGGYGYMMEYPAQRAWRDSRLMRIGGGTDEIMREIIATTMGLYAKG</sequence>
<gene>
    <name evidence="10" type="ORF">A2Y75_00690</name>
</gene>
<dbReference type="InterPro" id="IPR009100">
    <property type="entry name" value="AcylCoA_DH/oxidase_NM_dom_sf"/>
</dbReference>
<evidence type="ECO:0000259" key="9">
    <source>
        <dbReference type="Pfam" id="PF02771"/>
    </source>
</evidence>
<dbReference type="FunFam" id="2.40.110.10:FF:000002">
    <property type="entry name" value="Acyl-CoA dehydrogenase fadE12"/>
    <property type="match status" value="1"/>
</dbReference>
<dbReference type="Proteomes" id="UP000177876">
    <property type="component" value="Unassembled WGS sequence"/>
</dbReference>
<evidence type="ECO:0000259" key="7">
    <source>
        <dbReference type="Pfam" id="PF00441"/>
    </source>
</evidence>
<dbReference type="Pfam" id="PF02771">
    <property type="entry name" value="Acyl-CoA_dh_N"/>
    <property type="match status" value="1"/>
</dbReference>
<dbReference type="InterPro" id="IPR006091">
    <property type="entry name" value="Acyl-CoA_Oxase/DH_mid-dom"/>
</dbReference>
<dbReference type="PROSITE" id="PS00072">
    <property type="entry name" value="ACYL_COA_DH_1"/>
    <property type="match status" value="1"/>
</dbReference>
<feature type="domain" description="Acyl-CoA dehydrogenase/oxidase N-terminal" evidence="9">
    <location>
        <begin position="8"/>
        <end position="120"/>
    </location>
</feature>
<reference evidence="10 11" key="1">
    <citation type="journal article" date="2016" name="Nat. Commun.">
        <title>Thousands of microbial genomes shed light on interconnected biogeochemical processes in an aquifer system.</title>
        <authorList>
            <person name="Anantharaman K."/>
            <person name="Brown C.T."/>
            <person name="Hug L.A."/>
            <person name="Sharon I."/>
            <person name="Castelle C.J."/>
            <person name="Probst A.J."/>
            <person name="Thomas B.C."/>
            <person name="Singh A."/>
            <person name="Wilkins M.J."/>
            <person name="Karaoz U."/>
            <person name="Brodie E.L."/>
            <person name="Williams K.H."/>
            <person name="Hubbard S.S."/>
            <person name="Banfield J.F."/>
        </authorList>
    </citation>
    <scope>NUCLEOTIDE SEQUENCE [LARGE SCALE GENOMIC DNA]</scope>
</reference>
<evidence type="ECO:0000259" key="8">
    <source>
        <dbReference type="Pfam" id="PF02770"/>
    </source>
</evidence>
<comment type="cofactor">
    <cofactor evidence="1 6">
        <name>FAD</name>
        <dbReference type="ChEBI" id="CHEBI:57692"/>
    </cofactor>
</comment>
<proteinExistence type="inferred from homology"/>
<feature type="domain" description="Acyl-CoA dehydrogenase/oxidase C-terminal" evidence="7">
    <location>
        <begin position="231"/>
        <end position="379"/>
    </location>
</feature>
<keyword evidence="5 6" id="KW-0560">Oxidoreductase</keyword>
<dbReference type="PIRSF" id="PIRSF016578">
    <property type="entry name" value="HsaA"/>
    <property type="match status" value="1"/>
</dbReference>
<dbReference type="PROSITE" id="PS00073">
    <property type="entry name" value="ACYL_COA_DH_2"/>
    <property type="match status" value="1"/>
</dbReference>
<dbReference type="FunFam" id="1.10.540.10:FF:000002">
    <property type="entry name" value="Acyl-CoA dehydrogenase FadE19"/>
    <property type="match status" value="1"/>
</dbReference>
<dbReference type="Gene3D" id="1.10.540.10">
    <property type="entry name" value="Acyl-CoA dehydrogenase/oxidase, N-terminal domain"/>
    <property type="match status" value="1"/>
</dbReference>